<dbReference type="InterPro" id="IPR010982">
    <property type="entry name" value="Lambda_DNA-bd_dom_sf"/>
</dbReference>
<evidence type="ECO:0000313" key="3">
    <source>
        <dbReference type="Proteomes" id="UP000196503"/>
    </source>
</evidence>
<accession>A0A200HLP1</accession>
<dbReference type="AlphaFoldDB" id="A0A200HLP1"/>
<dbReference type="Pfam" id="PF13443">
    <property type="entry name" value="HTH_26"/>
    <property type="match status" value="1"/>
</dbReference>
<dbReference type="SUPFAM" id="SSF47413">
    <property type="entry name" value="lambda repressor-like DNA-binding domains"/>
    <property type="match status" value="1"/>
</dbReference>
<dbReference type="RefSeq" id="WP_179205607.1">
    <property type="nucleotide sequence ID" value="NZ_NIBL01000006.1"/>
</dbReference>
<dbReference type="Gene3D" id="1.10.260.40">
    <property type="entry name" value="lambda repressor-like DNA-binding domains"/>
    <property type="match status" value="1"/>
</dbReference>
<dbReference type="CDD" id="cd00093">
    <property type="entry name" value="HTH_XRE"/>
    <property type="match status" value="1"/>
</dbReference>
<dbReference type="EMBL" id="NIBL01000006">
    <property type="protein sequence ID" value="OUZ13603.1"/>
    <property type="molecule type" value="Genomic_DNA"/>
</dbReference>
<evidence type="ECO:0000259" key="1">
    <source>
        <dbReference type="PROSITE" id="PS50943"/>
    </source>
</evidence>
<sequence length="69" mass="8247">MWEKLEKFLNQKQISMYRLSKLSGIPETTINNIRHKRIKSVSFHTAYKIAKALEIDLEELVPDEWKKTE</sequence>
<proteinExistence type="predicted"/>
<evidence type="ECO:0000313" key="2">
    <source>
        <dbReference type="EMBL" id="OUZ13603.1"/>
    </source>
</evidence>
<comment type="caution">
    <text evidence="2">The sequence shown here is derived from an EMBL/GenBank/DDBJ whole genome shotgun (WGS) entry which is preliminary data.</text>
</comment>
<dbReference type="PROSITE" id="PS50943">
    <property type="entry name" value="HTH_CROC1"/>
    <property type="match status" value="1"/>
</dbReference>
<organism evidence="2 3">
    <name type="scientific">Enterococcus cecorum</name>
    <dbReference type="NCBI Taxonomy" id="44008"/>
    <lineage>
        <taxon>Bacteria</taxon>
        <taxon>Bacillati</taxon>
        <taxon>Bacillota</taxon>
        <taxon>Bacilli</taxon>
        <taxon>Lactobacillales</taxon>
        <taxon>Enterococcaceae</taxon>
        <taxon>Enterococcus</taxon>
    </lineage>
</organism>
<reference evidence="2 3" key="1">
    <citation type="submission" date="2017-05" db="EMBL/GenBank/DDBJ databases">
        <title>The Genome Sequence of Enterococcus faecium 2D5_DIV0622.</title>
        <authorList>
            <consortium name="The Broad Institute Genomics Platform"/>
            <consortium name="The Broad Institute Genomic Center for Infectious Diseases"/>
            <person name="Earl A."/>
            <person name="Manson A."/>
            <person name="Schwartman J."/>
            <person name="Gilmore M."/>
            <person name="Abouelleil A."/>
            <person name="Cao P."/>
            <person name="Chapman S."/>
            <person name="Cusick C."/>
            <person name="Shea T."/>
            <person name="Young S."/>
            <person name="Neafsey D."/>
            <person name="Nusbaum C."/>
            <person name="Birren B."/>
        </authorList>
    </citation>
    <scope>NUCLEOTIDE SEQUENCE [LARGE SCALE GENOMIC DNA]</scope>
    <source>
        <strain evidence="2 3">2D5_DIV0622</strain>
    </source>
</reference>
<gene>
    <name evidence="2" type="ORF">A5869_002349</name>
</gene>
<protein>
    <recommendedName>
        <fullName evidence="1">HTH cro/C1-type domain-containing protein</fullName>
    </recommendedName>
</protein>
<dbReference type="GO" id="GO:0003677">
    <property type="term" value="F:DNA binding"/>
    <property type="evidence" value="ECO:0007669"/>
    <property type="project" value="InterPro"/>
</dbReference>
<name>A0A200HLP1_9ENTE</name>
<dbReference type="Proteomes" id="UP000196503">
    <property type="component" value="Unassembled WGS sequence"/>
</dbReference>
<dbReference type="SMART" id="SM00530">
    <property type="entry name" value="HTH_XRE"/>
    <property type="match status" value="1"/>
</dbReference>
<feature type="domain" description="HTH cro/C1-type" evidence="1">
    <location>
        <begin position="5"/>
        <end position="60"/>
    </location>
</feature>
<dbReference type="InterPro" id="IPR001387">
    <property type="entry name" value="Cro/C1-type_HTH"/>
</dbReference>